<feature type="region of interest" description="Disordered" evidence="1">
    <location>
        <begin position="1"/>
        <end position="75"/>
    </location>
</feature>
<dbReference type="AlphaFoldDB" id="A0A4C1Y8P1"/>
<feature type="compositionally biased region" description="Basic and acidic residues" evidence="1">
    <location>
        <begin position="1"/>
        <end position="10"/>
    </location>
</feature>
<name>A0A4C1Y8P1_EUMVA</name>
<feature type="region of interest" description="Disordered" evidence="1">
    <location>
        <begin position="95"/>
        <end position="145"/>
    </location>
</feature>
<evidence type="ECO:0000256" key="1">
    <source>
        <dbReference type="SAM" id="MobiDB-lite"/>
    </source>
</evidence>
<feature type="compositionally biased region" description="Low complexity" evidence="1">
    <location>
        <begin position="95"/>
        <end position="104"/>
    </location>
</feature>
<keyword evidence="3" id="KW-1185">Reference proteome</keyword>
<organism evidence="2 3">
    <name type="scientific">Eumeta variegata</name>
    <name type="common">Bagworm moth</name>
    <name type="synonym">Eumeta japonica</name>
    <dbReference type="NCBI Taxonomy" id="151549"/>
    <lineage>
        <taxon>Eukaryota</taxon>
        <taxon>Metazoa</taxon>
        <taxon>Ecdysozoa</taxon>
        <taxon>Arthropoda</taxon>
        <taxon>Hexapoda</taxon>
        <taxon>Insecta</taxon>
        <taxon>Pterygota</taxon>
        <taxon>Neoptera</taxon>
        <taxon>Endopterygota</taxon>
        <taxon>Lepidoptera</taxon>
        <taxon>Glossata</taxon>
        <taxon>Ditrysia</taxon>
        <taxon>Tineoidea</taxon>
        <taxon>Psychidae</taxon>
        <taxon>Oiketicinae</taxon>
        <taxon>Eumeta</taxon>
    </lineage>
</organism>
<dbReference type="EMBL" id="BGZK01001152">
    <property type="protein sequence ID" value="GBP72621.1"/>
    <property type="molecule type" value="Genomic_DNA"/>
</dbReference>
<proteinExistence type="predicted"/>
<protein>
    <submittedName>
        <fullName evidence="2">Uncharacterized protein</fullName>
    </submittedName>
</protein>
<evidence type="ECO:0000313" key="3">
    <source>
        <dbReference type="Proteomes" id="UP000299102"/>
    </source>
</evidence>
<sequence length="145" mass="15849">MQPPSERPEAFRGSNDTQESTTTPLKTKYHGGMTRPLPFHLKAQTDYSSRTRRLHGTGTTGRNHRLSSSQLDSSEHAIEIEKGLEIEEDATIATTAAEETSKATNGTEGAKTTLREESKKIRAAPARAAVSQNSDTPPYKEGPRN</sequence>
<accession>A0A4C1Y8P1</accession>
<dbReference type="Proteomes" id="UP000299102">
    <property type="component" value="Unassembled WGS sequence"/>
</dbReference>
<gene>
    <name evidence="2" type="ORF">EVAR_83131_1</name>
</gene>
<evidence type="ECO:0000313" key="2">
    <source>
        <dbReference type="EMBL" id="GBP72621.1"/>
    </source>
</evidence>
<comment type="caution">
    <text evidence="2">The sequence shown here is derived from an EMBL/GenBank/DDBJ whole genome shotgun (WGS) entry which is preliminary data.</text>
</comment>
<feature type="compositionally biased region" description="Polar residues" evidence="1">
    <location>
        <begin position="14"/>
        <end position="25"/>
    </location>
</feature>
<reference evidence="2 3" key="1">
    <citation type="journal article" date="2019" name="Commun. Biol.">
        <title>The bagworm genome reveals a unique fibroin gene that provides high tensile strength.</title>
        <authorList>
            <person name="Kono N."/>
            <person name="Nakamura H."/>
            <person name="Ohtoshi R."/>
            <person name="Tomita M."/>
            <person name="Numata K."/>
            <person name="Arakawa K."/>
        </authorList>
    </citation>
    <scope>NUCLEOTIDE SEQUENCE [LARGE SCALE GENOMIC DNA]</scope>
</reference>